<dbReference type="EMBL" id="BAEE01000036">
    <property type="protein sequence ID" value="GAB09401.1"/>
    <property type="molecule type" value="Genomic_DNA"/>
</dbReference>
<dbReference type="AlphaFoldDB" id="G7H0M6"/>
<dbReference type="OrthoDB" id="4620851at2"/>
<gene>
    <name evidence="3" type="ORF">GOARA_036_01330</name>
</gene>
<reference evidence="3 4" key="1">
    <citation type="submission" date="2011-11" db="EMBL/GenBank/DDBJ databases">
        <title>Whole genome shotgun sequence of Gordonia araii NBRC 100433.</title>
        <authorList>
            <person name="Yoshida Y."/>
            <person name="Hosoyama A."/>
            <person name="Tsuchikane K."/>
            <person name="Katsumata H."/>
            <person name="Yamazaki S."/>
            <person name="Fujita N."/>
        </authorList>
    </citation>
    <scope>NUCLEOTIDE SEQUENCE [LARGE SCALE GENOMIC DNA]</scope>
    <source>
        <strain evidence="3 4">NBRC 100433</strain>
    </source>
</reference>
<dbReference type="Proteomes" id="UP000035088">
    <property type="component" value="Unassembled WGS sequence"/>
</dbReference>
<organism evidence="3 4">
    <name type="scientific">Gordonia araii NBRC 100433</name>
    <dbReference type="NCBI Taxonomy" id="1073574"/>
    <lineage>
        <taxon>Bacteria</taxon>
        <taxon>Bacillati</taxon>
        <taxon>Actinomycetota</taxon>
        <taxon>Actinomycetes</taxon>
        <taxon>Mycobacteriales</taxon>
        <taxon>Gordoniaceae</taxon>
        <taxon>Gordonia</taxon>
    </lineage>
</organism>
<evidence type="ECO:0000313" key="3">
    <source>
        <dbReference type="EMBL" id="GAB09401.1"/>
    </source>
</evidence>
<keyword evidence="1" id="KW-0472">Membrane</keyword>
<sequence length="294" mass="30795">MTALTAPPAADPPPHLTSGGRNAFRALLVIAAALLLVLGLTGLGVAAWGVSHVRVVADHQALPATMRTLVVDTGEVPVAIRIDAERETREATADLRLVNTSESGAHRLVVDTEGTETRVSIAGNPSPALKWARGGEITVSVPPEQARRLTVRTEQQLGAVIATADLDQLVARARDGAIVLRGAARSIEAHTVNGEIIAREPIAVAERFSATTSSGDITVDFRDTAPRTVEAVSRSGNVMIGLPERGPYLVKAQSGVSAKVRVPETNDREAAVSEVTARSGTGEVVVDDISLGRR</sequence>
<evidence type="ECO:0000259" key="2">
    <source>
        <dbReference type="Pfam" id="PF13349"/>
    </source>
</evidence>
<evidence type="ECO:0000256" key="1">
    <source>
        <dbReference type="SAM" id="Phobius"/>
    </source>
</evidence>
<keyword evidence="1" id="KW-1133">Transmembrane helix</keyword>
<evidence type="ECO:0000313" key="4">
    <source>
        <dbReference type="Proteomes" id="UP000035088"/>
    </source>
</evidence>
<proteinExistence type="predicted"/>
<dbReference type="InterPro" id="IPR025164">
    <property type="entry name" value="Toastrack_DUF4097"/>
</dbReference>
<feature type="domain" description="DUF4097" evidence="2">
    <location>
        <begin position="172"/>
        <end position="248"/>
    </location>
</feature>
<keyword evidence="1" id="KW-0812">Transmembrane</keyword>
<dbReference type="STRING" id="1073574.GOARA_036_01330"/>
<dbReference type="Pfam" id="PF13349">
    <property type="entry name" value="DUF4097"/>
    <property type="match status" value="1"/>
</dbReference>
<keyword evidence="4" id="KW-1185">Reference proteome</keyword>
<name>G7H0M6_9ACTN</name>
<dbReference type="RefSeq" id="WP_007321477.1">
    <property type="nucleotide sequence ID" value="NZ_BAEE01000036.1"/>
</dbReference>
<accession>G7H0M6</accession>
<protein>
    <recommendedName>
        <fullName evidence="2">DUF4097 domain-containing protein</fullName>
    </recommendedName>
</protein>
<comment type="caution">
    <text evidence="3">The sequence shown here is derived from an EMBL/GenBank/DDBJ whole genome shotgun (WGS) entry which is preliminary data.</text>
</comment>
<feature type="transmembrane region" description="Helical" evidence="1">
    <location>
        <begin position="26"/>
        <end position="50"/>
    </location>
</feature>